<reference evidence="6" key="1">
    <citation type="submission" date="2020-06" db="EMBL/GenBank/DDBJ databases">
        <authorList>
            <person name="Li T."/>
            <person name="Hu X."/>
            <person name="Zhang T."/>
            <person name="Song X."/>
            <person name="Zhang H."/>
            <person name="Dai N."/>
            <person name="Sheng W."/>
            <person name="Hou X."/>
            <person name="Wei L."/>
        </authorList>
    </citation>
    <scope>NUCLEOTIDE SEQUENCE</scope>
    <source>
        <strain evidence="6">G02</strain>
        <tissue evidence="6">Leaf</tissue>
    </source>
</reference>
<evidence type="ECO:0000259" key="5">
    <source>
        <dbReference type="Pfam" id="PF23598"/>
    </source>
</evidence>
<gene>
    <name evidence="6" type="ORF">Sradi_2618500</name>
</gene>
<reference evidence="6" key="2">
    <citation type="journal article" date="2024" name="Plant">
        <title>Genomic evolution and insights into agronomic trait innovations of Sesamum species.</title>
        <authorList>
            <person name="Miao H."/>
            <person name="Wang L."/>
            <person name="Qu L."/>
            <person name="Liu H."/>
            <person name="Sun Y."/>
            <person name="Le M."/>
            <person name="Wang Q."/>
            <person name="Wei S."/>
            <person name="Zheng Y."/>
            <person name="Lin W."/>
            <person name="Duan Y."/>
            <person name="Cao H."/>
            <person name="Xiong S."/>
            <person name="Wang X."/>
            <person name="Wei L."/>
            <person name="Li C."/>
            <person name="Ma Q."/>
            <person name="Ju M."/>
            <person name="Zhao R."/>
            <person name="Li G."/>
            <person name="Mu C."/>
            <person name="Tian Q."/>
            <person name="Mei H."/>
            <person name="Zhang T."/>
            <person name="Gao T."/>
            <person name="Zhang H."/>
        </authorList>
    </citation>
    <scope>NUCLEOTIDE SEQUENCE</scope>
    <source>
        <strain evidence="6">G02</strain>
    </source>
</reference>
<feature type="domain" description="Disease resistance protein winged helix" evidence="4">
    <location>
        <begin position="1"/>
        <end position="59"/>
    </location>
</feature>
<dbReference type="Gene3D" id="3.80.10.10">
    <property type="entry name" value="Ribonuclease Inhibitor"/>
    <property type="match status" value="1"/>
</dbReference>
<evidence type="ECO:0000256" key="3">
    <source>
        <dbReference type="ARBA" id="ARBA00022840"/>
    </source>
</evidence>
<dbReference type="EMBL" id="JACGWJ010000011">
    <property type="protein sequence ID" value="KAL0387367.1"/>
    <property type="molecule type" value="Genomic_DNA"/>
</dbReference>
<keyword evidence="3" id="KW-0067">ATP-binding</keyword>
<dbReference type="InterPro" id="IPR032675">
    <property type="entry name" value="LRR_dom_sf"/>
</dbReference>
<organism evidence="6">
    <name type="scientific">Sesamum radiatum</name>
    <name type="common">Black benniseed</name>
    <dbReference type="NCBI Taxonomy" id="300843"/>
    <lineage>
        <taxon>Eukaryota</taxon>
        <taxon>Viridiplantae</taxon>
        <taxon>Streptophyta</taxon>
        <taxon>Embryophyta</taxon>
        <taxon>Tracheophyta</taxon>
        <taxon>Spermatophyta</taxon>
        <taxon>Magnoliopsida</taxon>
        <taxon>eudicotyledons</taxon>
        <taxon>Gunneridae</taxon>
        <taxon>Pentapetalae</taxon>
        <taxon>asterids</taxon>
        <taxon>lamiids</taxon>
        <taxon>Lamiales</taxon>
        <taxon>Pedaliaceae</taxon>
        <taxon>Sesamum</taxon>
    </lineage>
</organism>
<comment type="caution">
    <text evidence="6">The sequence shown here is derived from an EMBL/GenBank/DDBJ whole genome shotgun (WGS) entry which is preliminary data.</text>
</comment>
<evidence type="ECO:0000256" key="1">
    <source>
        <dbReference type="ARBA" id="ARBA00022737"/>
    </source>
</evidence>
<proteinExistence type="predicted"/>
<protein>
    <submittedName>
        <fullName evidence="6">Disease resistance RPP8-like protein 2</fullName>
    </submittedName>
</protein>
<feature type="domain" description="Disease resistance R13L4/SHOC-2-like LRR" evidence="5">
    <location>
        <begin position="117"/>
        <end position="229"/>
    </location>
</feature>
<dbReference type="InterPro" id="IPR055414">
    <property type="entry name" value="LRR_R13L4/SHOC2-like"/>
</dbReference>
<keyword evidence="1" id="KW-0677">Repeat</keyword>
<dbReference type="Pfam" id="PF23559">
    <property type="entry name" value="WHD_DRP"/>
    <property type="match status" value="1"/>
</dbReference>
<accession>A0AAW2S5R2</accession>
<evidence type="ECO:0000313" key="6">
    <source>
        <dbReference type="EMBL" id="KAL0387367.1"/>
    </source>
</evidence>
<sequence>MAEGMISSQDRGRGETIRDVAERYLFELASRSMVQVTVDEESVYNRFESCRLHDMIRELCLSKANEEEFLEVVDMQTRGQDERSMRRASRLAVHSDEIKICHLLYLPKCSREGEIGATLESLDSLILFDSHIEKDPMEILEKLPTLRYLRLWGYSYVGREMVCGATGFPQLRLLSLEGLRNVEEWRVEEGAMPNLCCLCIRRCNELKMIPEGLKFITALKELTIELMSKEFIDRVRVVDGEEGEDYHKIKHIPSVSLSTR</sequence>
<dbReference type="AlphaFoldDB" id="A0AAW2S5R2"/>
<dbReference type="InterPro" id="IPR058922">
    <property type="entry name" value="WHD_DRP"/>
</dbReference>
<dbReference type="PANTHER" id="PTHR15140">
    <property type="entry name" value="TUBULIN-SPECIFIC CHAPERONE E"/>
    <property type="match status" value="1"/>
</dbReference>
<name>A0AAW2S5R2_SESRA</name>
<keyword evidence="2" id="KW-0547">Nucleotide-binding</keyword>
<evidence type="ECO:0000259" key="4">
    <source>
        <dbReference type="Pfam" id="PF23559"/>
    </source>
</evidence>
<evidence type="ECO:0000256" key="2">
    <source>
        <dbReference type="ARBA" id="ARBA00022741"/>
    </source>
</evidence>
<dbReference type="Pfam" id="PF23598">
    <property type="entry name" value="LRR_14"/>
    <property type="match status" value="1"/>
</dbReference>
<dbReference type="SUPFAM" id="SSF52058">
    <property type="entry name" value="L domain-like"/>
    <property type="match status" value="1"/>
</dbReference>
<dbReference type="PANTHER" id="PTHR15140:SF37">
    <property type="entry name" value="UBIQUITIN-LIKE DOMAIN-CONTAINING PROTEIN"/>
    <property type="match status" value="1"/>
</dbReference>